<accession>A0ACB6S586</accession>
<proteinExistence type="predicted"/>
<evidence type="ECO:0000313" key="1">
    <source>
        <dbReference type="EMBL" id="KAF2629341.1"/>
    </source>
</evidence>
<name>A0ACB6S586_9PLEO</name>
<comment type="caution">
    <text evidence="1">The sequence shown here is derived from an EMBL/GenBank/DDBJ whole genome shotgun (WGS) entry which is preliminary data.</text>
</comment>
<protein>
    <submittedName>
        <fullName evidence="1">HET-domain-containing protein</fullName>
    </submittedName>
</protein>
<gene>
    <name evidence="1" type="ORF">BU25DRAFT_447318</name>
</gene>
<dbReference type="Proteomes" id="UP000799754">
    <property type="component" value="Unassembled WGS sequence"/>
</dbReference>
<dbReference type="EMBL" id="MU006710">
    <property type="protein sequence ID" value="KAF2629341.1"/>
    <property type="molecule type" value="Genomic_DNA"/>
</dbReference>
<keyword evidence="2" id="KW-1185">Reference proteome</keyword>
<evidence type="ECO:0000313" key="2">
    <source>
        <dbReference type="Proteomes" id="UP000799754"/>
    </source>
</evidence>
<sequence length="650" mass="74158">MSQQLCFVCRNIPEDFWSRAYDLFESRRGAKAKLQSYNGMQKQGKQGCQLCTIFVASIWLKKLEDHNECLHLRRDYGDPHRAFCLATEKFPTSLGTLYFFRVPDIWCESAIARFNDETDNVRLMRTWVRNRILPSEAASSMARRFLPTRLLDVEAFTESDDVRLVVSQDIRAASTPSYLALSHCWGGIVPIRLEMNSVKSWIKRGVAFGALPKTFRDAIQITRQLGIRYLWIDSMCIIQDCMEDWKQEASFMAEVYSNAVCTLAALSSKDSSEGCKVISNIQASLKSPYVELKAELHRSSRIRIFQKMPRSWVEEFNGQSLQAGVETDSPLRTRAWVLQEKELSNCTIYFAKNQLLWENKEHKATAQLPWEETTLGARSGTPRMMRENLSHQIIGAPQYPWYELVEDYASRSLTFPTDKLIAFSGLAKDFGCGRKQYLAGIWSTDLPAALLWRVNDYAATRPAYLAPSWSWASLMGSVTYESLRLEPGHDSAQYEHPEDIYPGLKTLKVRSVQMTLEDKDKEYANVREGRIILSGTRCIRVQCGPGVVRFSDGGQPLTQNKAPIGVFYPDIAGETALLKDTYCVALQSESMRSFRRHQLRLKQDGAMRSMVMGIVVTSLPKRQEYRRVGLARWMDESLFDAVPTTTVELI</sequence>
<organism evidence="1 2">
    <name type="scientific">Macroventuria anomochaeta</name>
    <dbReference type="NCBI Taxonomy" id="301207"/>
    <lineage>
        <taxon>Eukaryota</taxon>
        <taxon>Fungi</taxon>
        <taxon>Dikarya</taxon>
        <taxon>Ascomycota</taxon>
        <taxon>Pezizomycotina</taxon>
        <taxon>Dothideomycetes</taxon>
        <taxon>Pleosporomycetidae</taxon>
        <taxon>Pleosporales</taxon>
        <taxon>Pleosporineae</taxon>
        <taxon>Didymellaceae</taxon>
        <taxon>Macroventuria</taxon>
    </lineage>
</organism>
<reference evidence="1" key="1">
    <citation type="journal article" date="2020" name="Stud. Mycol.">
        <title>101 Dothideomycetes genomes: a test case for predicting lifestyles and emergence of pathogens.</title>
        <authorList>
            <person name="Haridas S."/>
            <person name="Albert R."/>
            <person name="Binder M."/>
            <person name="Bloem J."/>
            <person name="Labutti K."/>
            <person name="Salamov A."/>
            <person name="Andreopoulos B."/>
            <person name="Baker S."/>
            <person name="Barry K."/>
            <person name="Bills G."/>
            <person name="Bluhm B."/>
            <person name="Cannon C."/>
            <person name="Castanera R."/>
            <person name="Culley D."/>
            <person name="Daum C."/>
            <person name="Ezra D."/>
            <person name="Gonzalez J."/>
            <person name="Henrissat B."/>
            <person name="Kuo A."/>
            <person name="Liang C."/>
            <person name="Lipzen A."/>
            <person name="Lutzoni F."/>
            <person name="Magnuson J."/>
            <person name="Mondo S."/>
            <person name="Nolan M."/>
            <person name="Ohm R."/>
            <person name="Pangilinan J."/>
            <person name="Park H.-J."/>
            <person name="Ramirez L."/>
            <person name="Alfaro M."/>
            <person name="Sun H."/>
            <person name="Tritt A."/>
            <person name="Yoshinaga Y."/>
            <person name="Zwiers L.-H."/>
            <person name="Turgeon B."/>
            <person name="Goodwin S."/>
            <person name="Spatafora J."/>
            <person name="Crous P."/>
            <person name="Grigoriev I."/>
        </authorList>
    </citation>
    <scope>NUCLEOTIDE SEQUENCE</scope>
    <source>
        <strain evidence="1">CBS 525.71</strain>
    </source>
</reference>